<evidence type="ECO:0000313" key="1">
    <source>
        <dbReference type="EMBL" id="PZF92723.1"/>
    </source>
</evidence>
<dbReference type="Proteomes" id="UP000248627">
    <property type="component" value="Unassembled WGS sequence"/>
</dbReference>
<reference evidence="1 2" key="1">
    <citation type="submission" date="2018-01" db="EMBL/GenBank/DDBJ databases">
        <title>Draft genome sequence of Jishengella endophytica.</title>
        <authorList>
            <person name="Sahin N."/>
            <person name="Ay H."/>
            <person name="Saygin H."/>
        </authorList>
    </citation>
    <scope>NUCLEOTIDE SEQUENCE [LARGE SCALE GENOMIC DNA]</scope>
    <source>
        <strain evidence="1 2">DSM 45430</strain>
    </source>
</reference>
<keyword evidence="2" id="KW-1185">Reference proteome</keyword>
<comment type="caution">
    <text evidence="1">The sequence shown here is derived from an EMBL/GenBank/DDBJ whole genome shotgun (WGS) entry which is preliminary data.</text>
</comment>
<name>A0A2W2DIV2_9ACTN</name>
<accession>A0A2W2DIV2</accession>
<gene>
    <name evidence="1" type="ORF">C1I93_18975</name>
</gene>
<organism evidence="1 2">
    <name type="scientific">Micromonospora endophytica</name>
    <dbReference type="NCBI Taxonomy" id="515350"/>
    <lineage>
        <taxon>Bacteria</taxon>
        <taxon>Bacillati</taxon>
        <taxon>Actinomycetota</taxon>
        <taxon>Actinomycetes</taxon>
        <taxon>Micromonosporales</taxon>
        <taxon>Micromonosporaceae</taxon>
        <taxon>Micromonospora</taxon>
    </lineage>
</organism>
<dbReference type="AlphaFoldDB" id="A0A2W2DIV2"/>
<dbReference type="EMBL" id="POTX01000135">
    <property type="protein sequence ID" value="PZF92723.1"/>
    <property type="molecule type" value="Genomic_DNA"/>
</dbReference>
<sequence length="209" mass="22374">MKLVTDGGSGDPQVRRGRRRALLLMVAVIVGAAVIAALLGVLLPASGIFAEESRFWDGDPPDWAGVIGLVVCLTGLVGMVGGFWWLARSGYYRRNSRSRLWAESWSRRRHLVRQVRGTAAPRDEDRPLLPGVAEQLVDQPKFLLPFGGLTLIQVGQALLQWAPAFLLLAAILVVLLAGLAVSSFRGARQAEAFLAGHTDGAGPLSSSGQ</sequence>
<evidence type="ECO:0000313" key="2">
    <source>
        <dbReference type="Proteomes" id="UP000248627"/>
    </source>
</evidence>
<protein>
    <submittedName>
        <fullName evidence="1">Uncharacterized protein</fullName>
    </submittedName>
</protein>
<proteinExistence type="predicted"/>